<accession>A0A0D6EJ86</accession>
<evidence type="ECO:0000256" key="5">
    <source>
        <dbReference type="ARBA" id="ARBA00023242"/>
    </source>
</evidence>
<dbReference type="SUPFAM" id="SSF57701">
    <property type="entry name" value="Zn2/Cys6 DNA-binding domain"/>
    <property type="match status" value="1"/>
</dbReference>
<dbReference type="Gene3D" id="4.10.240.10">
    <property type="entry name" value="Zn(2)-C6 fungal-type DNA-binding domain"/>
    <property type="match status" value="1"/>
</dbReference>
<protein>
    <submittedName>
        <fullName evidence="8">SPOSA6832_01579-mRNA-1:cds</fullName>
    </submittedName>
</protein>
<evidence type="ECO:0000313" key="8">
    <source>
        <dbReference type="EMBL" id="CEQ39981.1"/>
    </source>
</evidence>
<feature type="region of interest" description="Disordered" evidence="6">
    <location>
        <begin position="16"/>
        <end position="50"/>
    </location>
</feature>
<dbReference type="AlphaFoldDB" id="A0A0D6EJ86"/>
<dbReference type="EMBL" id="CENE01000004">
    <property type="protein sequence ID" value="CEQ39981.1"/>
    <property type="molecule type" value="Genomic_DNA"/>
</dbReference>
<dbReference type="Pfam" id="PF00172">
    <property type="entry name" value="Zn_clus"/>
    <property type="match status" value="1"/>
</dbReference>
<keyword evidence="2" id="KW-0479">Metal-binding</keyword>
<keyword evidence="5" id="KW-0539">Nucleus</keyword>
<dbReference type="GO" id="GO:0000981">
    <property type="term" value="F:DNA-binding transcription factor activity, RNA polymerase II-specific"/>
    <property type="evidence" value="ECO:0007669"/>
    <property type="project" value="InterPro"/>
</dbReference>
<dbReference type="CDD" id="cd00067">
    <property type="entry name" value="GAL4"/>
    <property type="match status" value="1"/>
</dbReference>
<evidence type="ECO:0000259" key="7">
    <source>
        <dbReference type="PROSITE" id="PS50048"/>
    </source>
</evidence>
<comment type="subcellular location">
    <subcellularLocation>
        <location evidence="1">Nucleus</location>
    </subcellularLocation>
</comment>
<keyword evidence="9" id="KW-1185">Reference proteome</keyword>
<dbReference type="PROSITE" id="PS50048">
    <property type="entry name" value="ZN2_CY6_FUNGAL_2"/>
    <property type="match status" value="1"/>
</dbReference>
<keyword evidence="3" id="KW-0805">Transcription regulation</keyword>
<feature type="compositionally biased region" description="Low complexity" evidence="6">
    <location>
        <begin position="30"/>
        <end position="46"/>
    </location>
</feature>
<dbReference type="PANTHER" id="PTHR47338">
    <property type="entry name" value="ZN(II)2CYS6 TRANSCRIPTION FACTOR (EUROFUNG)-RELATED"/>
    <property type="match status" value="1"/>
</dbReference>
<feature type="domain" description="Zn(2)-C6 fungal-type" evidence="7">
    <location>
        <begin position="59"/>
        <end position="89"/>
    </location>
</feature>
<feature type="non-terminal residue" evidence="8">
    <location>
        <position position="803"/>
    </location>
</feature>
<dbReference type="OrthoDB" id="5419315at2759"/>
<name>A0A0D6EJ86_SPOSA</name>
<organism evidence="8 9">
    <name type="scientific">Sporidiobolus salmonicolor</name>
    <name type="common">Yeast-like fungus</name>
    <name type="synonym">Sporobolomyces salmonicolor</name>
    <dbReference type="NCBI Taxonomy" id="5005"/>
    <lineage>
        <taxon>Eukaryota</taxon>
        <taxon>Fungi</taxon>
        <taxon>Dikarya</taxon>
        <taxon>Basidiomycota</taxon>
        <taxon>Pucciniomycotina</taxon>
        <taxon>Microbotryomycetes</taxon>
        <taxon>Sporidiobolales</taxon>
        <taxon>Sporidiobolaceae</taxon>
        <taxon>Sporobolomyces</taxon>
    </lineage>
</organism>
<dbReference type="GO" id="GO:0008270">
    <property type="term" value="F:zinc ion binding"/>
    <property type="evidence" value="ECO:0007669"/>
    <property type="project" value="InterPro"/>
</dbReference>
<feature type="non-terminal residue" evidence="8">
    <location>
        <position position="1"/>
    </location>
</feature>
<proteinExistence type="predicted"/>
<evidence type="ECO:0000313" key="9">
    <source>
        <dbReference type="Proteomes" id="UP000243876"/>
    </source>
</evidence>
<dbReference type="InterPro" id="IPR050815">
    <property type="entry name" value="TF_fung"/>
</dbReference>
<dbReference type="InterPro" id="IPR001138">
    <property type="entry name" value="Zn2Cys6_DnaBD"/>
</dbReference>
<sequence>VTVAGFVDEATSVAAGGTPTFAPKGGEGSSAGPSATRATAAAENTSISGTSKVEKAEKSCKHCRIRKVRCSRSWPVCARCQEKGLECHYGNLIPIDLIKNMNPDARVVELEARIKSLEAELHAATLEPSSLSFNSCLAPPHSLLNTYLPFSSDLASSLASLIVTPLLSPSSPPAALDAHIASVSVSIRHRAKIKVGEEGEMEKISREDLRVLEGMEGMGREEKVMKSEWSRWVVWGLLDAFFAACSSNVPTFRPFHEPARKLSLWIHLEHLSPGDRAVVGFFCAVGARSTTDLGLLGLTEPSPIVEMEEEDERAGVQIPSPSLAQRRELLCRALRNKALRLYERLEMAHQEATREGLEATTIGAIVLTCSSLPHLSLCSWWGLIGLGLARAGNELIPRRARSLVMTALSMYRDLIDQVEGDEEAKMGLMRIYGLPILHIDSTTAAYLRSVPLITPSDLDFYFSIFPLPSISPATSLSRGVDVDRSGAWLAGDLAPYLDIDRLGSPQHGQLQMASLVIYRWVSGCLRWIAERSCAKASSSPLSPLALSALLSSLSQIHATILILQHHLVHAPTVPSGCLAPPPDGCTCEDMHLRFLCRLDREVDDCLWLIFGTVGERLLRGEKNGRGGMGTAAEGEDAEDGDTLDVRWLKASETRVRMGLKLAAFYFNLYSISPDPHQTHHLAWSLELIPSWTFLATQRFIPSSSASSHLSCRAGPEKKSDELTETELDWIERGLEVARLYHPVAERRLDELKAFRRRRREDALQEGGQGEGLASRAVPVASDRHISFQEAVKVALRATVPSWA</sequence>
<evidence type="ECO:0000256" key="4">
    <source>
        <dbReference type="ARBA" id="ARBA00023163"/>
    </source>
</evidence>
<evidence type="ECO:0000256" key="2">
    <source>
        <dbReference type="ARBA" id="ARBA00022723"/>
    </source>
</evidence>
<dbReference type="GO" id="GO:0005634">
    <property type="term" value="C:nucleus"/>
    <property type="evidence" value="ECO:0007669"/>
    <property type="project" value="UniProtKB-SubCell"/>
</dbReference>
<evidence type="ECO:0000256" key="6">
    <source>
        <dbReference type="SAM" id="MobiDB-lite"/>
    </source>
</evidence>
<dbReference type="Proteomes" id="UP000243876">
    <property type="component" value="Unassembled WGS sequence"/>
</dbReference>
<gene>
    <name evidence="8" type="primary">SPOSA6832_01579</name>
</gene>
<dbReference type="SMART" id="SM00066">
    <property type="entry name" value="GAL4"/>
    <property type="match status" value="1"/>
</dbReference>
<keyword evidence="4" id="KW-0804">Transcription</keyword>
<dbReference type="PROSITE" id="PS00463">
    <property type="entry name" value="ZN2_CY6_FUNGAL_1"/>
    <property type="match status" value="1"/>
</dbReference>
<evidence type="ECO:0000256" key="3">
    <source>
        <dbReference type="ARBA" id="ARBA00023015"/>
    </source>
</evidence>
<dbReference type="InterPro" id="IPR036864">
    <property type="entry name" value="Zn2-C6_fun-type_DNA-bd_sf"/>
</dbReference>
<reference evidence="9" key="1">
    <citation type="submission" date="2015-02" db="EMBL/GenBank/DDBJ databases">
        <authorList>
            <person name="Gon?alves P."/>
        </authorList>
    </citation>
    <scope>NUCLEOTIDE SEQUENCE [LARGE SCALE GENOMIC DNA]</scope>
</reference>
<dbReference type="PANTHER" id="PTHR47338:SF7">
    <property type="entry name" value="ZN(II)2CYS6 TRANSCRIPTION FACTOR (EUROFUNG)"/>
    <property type="match status" value="1"/>
</dbReference>
<evidence type="ECO:0000256" key="1">
    <source>
        <dbReference type="ARBA" id="ARBA00004123"/>
    </source>
</evidence>